<feature type="transmembrane region" description="Helical" evidence="7">
    <location>
        <begin position="330"/>
        <end position="363"/>
    </location>
</feature>
<dbReference type="Pfam" id="PF00474">
    <property type="entry name" value="SSF"/>
    <property type="match status" value="1"/>
</dbReference>
<sequence>MNLSVIDLVVICVYVLVLAAVALHVSRERTGHEKSTNDYFLAGNSLPWWAIGASLIAANISAEQIIGMSGSGYVIGLGIASYEWMAAITLIIVGKYFLPVFLKQKIYTMPQFLEQRYDHRVRNIMAIFWLGVYVFVNLTSVLWLGALAIETVTGVEPVYGMLFLGAFAAGYSLYGGLKAVALTDIIQVVVLVAGGLLMSYICLDLIGDGRGIFAGFTELTGRLPEKFDMILSPENPHYIDLPGISVLVGGLWVMNISYWGFNQYIVQRILAAKDLREGQRGIAFAAFLKLLMPLIVVLPGIAAVVLMPGLERSDQAYPALIELMPVGIKGLVFAAVVAAIVSSLGSMMNSISTIFTMDLYAFYRRDRVQSHYVAVGRGASLAALLLATVCAGPLLGSFDQAFQYIQEFTGFFTPGIAVMFLLGIFWKRATAVSALVAAVGSAVLSLLFKLLLPEMPFMDRVGWVFALCLGMAVIAALLGSRPGAQVNSVTLGEVDFSTGRDYNLAGTGVALILLGLYVTWW</sequence>
<comment type="similarity">
    <text evidence="2 6">Belongs to the sodium:solute symporter (SSF) (TC 2.A.21) family.</text>
</comment>
<evidence type="ECO:0000256" key="5">
    <source>
        <dbReference type="ARBA" id="ARBA00023136"/>
    </source>
</evidence>
<comment type="caution">
    <text evidence="8">The sequence shown here is derived from an EMBL/GenBank/DDBJ whole genome shotgun (WGS) entry which is preliminary data.</text>
</comment>
<reference evidence="9" key="1">
    <citation type="journal article" date="2019" name="Int. J. Syst. Evol. Microbiol.">
        <title>The Global Catalogue of Microorganisms (GCM) 10K type strain sequencing project: providing services to taxonomists for standard genome sequencing and annotation.</title>
        <authorList>
            <consortium name="The Broad Institute Genomics Platform"/>
            <consortium name="The Broad Institute Genome Sequencing Center for Infectious Disease"/>
            <person name="Wu L."/>
            <person name="Ma J."/>
        </authorList>
    </citation>
    <scope>NUCLEOTIDE SEQUENCE [LARGE SCALE GENOMIC DNA]</scope>
    <source>
        <strain evidence="9">CGMCC 1.13718</strain>
    </source>
</reference>
<dbReference type="PANTHER" id="PTHR11819:SF195">
    <property type="entry name" value="SODIUM_GLUCOSE COTRANSPORTER 4"/>
    <property type="match status" value="1"/>
</dbReference>
<dbReference type="RefSeq" id="WP_193189933.1">
    <property type="nucleotide sequence ID" value="NZ_JACZFR010000009.1"/>
</dbReference>
<feature type="transmembrane region" description="Helical" evidence="7">
    <location>
        <begin position="6"/>
        <end position="25"/>
    </location>
</feature>
<comment type="subcellular location">
    <subcellularLocation>
        <location evidence="1">Membrane</location>
        <topology evidence="1">Multi-pass membrane protein</topology>
    </subcellularLocation>
</comment>
<evidence type="ECO:0000313" key="9">
    <source>
        <dbReference type="Proteomes" id="UP001596425"/>
    </source>
</evidence>
<dbReference type="InterPro" id="IPR001734">
    <property type="entry name" value="Na/solute_symporter"/>
</dbReference>
<feature type="transmembrane region" description="Helical" evidence="7">
    <location>
        <begin position="375"/>
        <end position="396"/>
    </location>
</feature>
<dbReference type="Gene3D" id="1.20.1730.10">
    <property type="entry name" value="Sodium/glucose cotransporter"/>
    <property type="match status" value="1"/>
</dbReference>
<organism evidence="8 9">
    <name type="scientific">Microbulbifer taiwanensis</name>
    <dbReference type="NCBI Taxonomy" id="986746"/>
    <lineage>
        <taxon>Bacteria</taxon>
        <taxon>Pseudomonadati</taxon>
        <taxon>Pseudomonadota</taxon>
        <taxon>Gammaproteobacteria</taxon>
        <taxon>Cellvibrionales</taxon>
        <taxon>Microbulbiferaceae</taxon>
        <taxon>Microbulbifer</taxon>
    </lineage>
</organism>
<evidence type="ECO:0000256" key="6">
    <source>
        <dbReference type="RuleBase" id="RU362091"/>
    </source>
</evidence>
<feature type="transmembrane region" description="Helical" evidence="7">
    <location>
        <begin position="502"/>
        <end position="520"/>
    </location>
</feature>
<dbReference type="PROSITE" id="PS50283">
    <property type="entry name" value="NA_SOLUT_SYMP_3"/>
    <property type="match status" value="1"/>
</dbReference>
<keyword evidence="4 7" id="KW-1133">Transmembrane helix</keyword>
<name>A0ABW1YQQ9_9GAMM</name>
<feature type="transmembrane region" description="Helical" evidence="7">
    <location>
        <begin position="46"/>
        <end position="62"/>
    </location>
</feature>
<evidence type="ECO:0000256" key="7">
    <source>
        <dbReference type="SAM" id="Phobius"/>
    </source>
</evidence>
<keyword evidence="3 7" id="KW-0812">Transmembrane</keyword>
<feature type="transmembrane region" description="Helical" evidence="7">
    <location>
        <begin position="241"/>
        <end position="261"/>
    </location>
</feature>
<evidence type="ECO:0000313" key="8">
    <source>
        <dbReference type="EMBL" id="MFC6634183.1"/>
    </source>
</evidence>
<evidence type="ECO:0000256" key="1">
    <source>
        <dbReference type="ARBA" id="ARBA00004141"/>
    </source>
</evidence>
<feature type="transmembrane region" description="Helical" evidence="7">
    <location>
        <begin position="158"/>
        <end position="174"/>
    </location>
</feature>
<dbReference type="Proteomes" id="UP001596425">
    <property type="component" value="Unassembled WGS sequence"/>
</dbReference>
<feature type="transmembrane region" description="Helical" evidence="7">
    <location>
        <begin position="282"/>
        <end position="310"/>
    </location>
</feature>
<evidence type="ECO:0000256" key="3">
    <source>
        <dbReference type="ARBA" id="ARBA00022692"/>
    </source>
</evidence>
<feature type="transmembrane region" description="Helical" evidence="7">
    <location>
        <begin position="181"/>
        <end position="201"/>
    </location>
</feature>
<feature type="transmembrane region" description="Helical" evidence="7">
    <location>
        <begin position="82"/>
        <end position="102"/>
    </location>
</feature>
<proteinExistence type="inferred from homology"/>
<gene>
    <name evidence="8" type="ORF">ACFQBM_12865</name>
</gene>
<evidence type="ECO:0000256" key="4">
    <source>
        <dbReference type="ARBA" id="ARBA00022989"/>
    </source>
</evidence>
<dbReference type="CDD" id="cd10325">
    <property type="entry name" value="SLC5sbd_vSGLT"/>
    <property type="match status" value="1"/>
</dbReference>
<dbReference type="PANTHER" id="PTHR11819">
    <property type="entry name" value="SOLUTE CARRIER FAMILY 5"/>
    <property type="match status" value="1"/>
</dbReference>
<keyword evidence="5 7" id="KW-0472">Membrane</keyword>
<feature type="transmembrane region" description="Helical" evidence="7">
    <location>
        <begin position="432"/>
        <end position="451"/>
    </location>
</feature>
<feature type="transmembrane region" description="Helical" evidence="7">
    <location>
        <begin position="463"/>
        <end position="481"/>
    </location>
</feature>
<dbReference type="InterPro" id="IPR038377">
    <property type="entry name" value="Na/Glc_symporter_sf"/>
</dbReference>
<feature type="transmembrane region" description="Helical" evidence="7">
    <location>
        <begin position="123"/>
        <end position="146"/>
    </location>
</feature>
<evidence type="ECO:0000256" key="2">
    <source>
        <dbReference type="ARBA" id="ARBA00006434"/>
    </source>
</evidence>
<dbReference type="NCBIfam" id="TIGR00813">
    <property type="entry name" value="sss"/>
    <property type="match status" value="1"/>
</dbReference>
<feature type="transmembrane region" description="Helical" evidence="7">
    <location>
        <begin position="408"/>
        <end position="425"/>
    </location>
</feature>
<dbReference type="EMBL" id="JBHSVR010000001">
    <property type="protein sequence ID" value="MFC6634183.1"/>
    <property type="molecule type" value="Genomic_DNA"/>
</dbReference>
<accession>A0ABW1YQQ9</accession>
<protein>
    <submittedName>
        <fullName evidence="8">Sodium/sugar symporter</fullName>
    </submittedName>
</protein>
<keyword evidence="9" id="KW-1185">Reference proteome</keyword>